<proteinExistence type="predicted"/>
<evidence type="ECO:0000256" key="3">
    <source>
        <dbReference type="SAM" id="MobiDB-lite"/>
    </source>
</evidence>
<feature type="compositionally biased region" description="Basic residues" evidence="3">
    <location>
        <begin position="143"/>
        <end position="154"/>
    </location>
</feature>
<keyword evidence="2" id="KW-0916">Viral movement protein</keyword>
<protein>
    <submittedName>
        <fullName evidence="4">p4</fullName>
    </submittedName>
</protein>
<dbReference type="PRINTS" id="PR00912">
    <property type="entry name" value="LVIRUSORF5"/>
</dbReference>
<dbReference type="Pfam" id="PF01659">
    <property type="entry name" value="Luteo_Vpg"/>
    <property type="match status" value="1"/>
</dbReference>
<feature type="region of interest" description="Disordered" evidence="3">
    <location>
        <begin position="126"/>
        <end position="154"/>
    </location>
</feature>
<evidence type="ECO:0000313" key="6">
    <source>
        <dbReference type="Proteomes" id="UP000204099"/>
    </source>
</evidence>
<evidence type="ECO:0000313" key="4">
    <source>
        <dbReference type="EMBL" id="AQU42691.1"/>
    </source>
</evidence>
<dbReference type="GO" id="GO:0046740">
    <property type="term" value="P:transport of virus in host, cell to cell"/>
    <property type="evidence" value="ECO:0007669"/>
    <property type="project" value="UniProtKB-KW"/>
</dbReference>
<reference evidence="4" key="1">
    <citation type="journal article" date="2017" name="Arch. Virol.">
        <title>Virus surveys of Capsicum spp. in the Republic of Benin reveal the prevalence of pepper vein yellows virus and the identification of a previously uncharacterised polerovirus species.</title>
        <authorList>
            <person name="Afouda L."/>
            <person name="Kone D."/>
            <person name="Zinsou V."/>
            <person name="Dossou L."/>
            <person name="Kenyon L."/>
            <person name="Winter S."/>
            <person name="Knierim D."/>
        </authorList>
    </citation>
    <scope>NUCLEOTIDE SEQUENCE</scope>
    <source>
        <strain evidence="4">EMA1</strain>
        <strain evidence="5">EMA4</strain>
    </source>
</reference>
<dbReference type="EMBL" id="KX856972">
    <property type="protein sequence ID" value="AQU42697.1"/>
    <property type="molecule type" value="Genomic_RNA"/>
</dbReference>
<name>A0A1S6PCS0_9VIRU</name>
<sequence length="154" mass="16908">MSIIEGGDNVGQFDQFSKWLWQYPVGNHEGVEDDVTETGVEEFEEDLGAEGVATAKLSSLTRTLLRITPPEQSSSGRIFQRASHCQAVYSKPTMSIRSQWSTYVSSVNPLPPQKAPSLMSWIPTVSSRASSPRLESSPSPKAGRPRSGLRRLTV</sequence>
<keyword evidence="6" id="KW-1185">Reference proteome</keyword>
<dbReference type="GeneID" id="37628222"/>
<dbReference type="OrthoDB" id="19655at10239"/>
<dbReference type="InterPro" id="IPR001964">
    <property type="entry name" value="Luteo_VPG"/>
</dbReference>
<keyword evidence="1" id="KW-0813">Transport</keyword>
<evidence type="ECO:0000313" key="5">
    <source>
        <dbReference type="EMBL" id="AQU42697.1"/>
    </source>
</evidence>
<dbReference type="KEGG" id="vg:37628222"/>
<dbReference type="Proteomes" id="UP000204099">
    <property type="component" value="Segment"/>
</dbReference>
<dbReference type="RefSeq" id="YP_009351869.1">
    <property type="nucleotide sequence ID" value="NC_034207.1"/>
</dbReference>
<dbReference type="EMBL" id="KX856971">
    <property type="protein sequence ID" value="AQU42691.1"/>
    <property type="molecule type" value="Genomic_RNA"/>
</dbReference>
<accession>A0A1S6PCS0</accession>
<organism evidence="4">
    <name type="scientific">African eggplant yellowing virus</name>
    <dbReference type="NCBI Taxonomy" id="1963256"/>
    <lineage>
        <taxon>Viruses</taxon>
        <taxon>Riboviria</taxon>
        <taxon>Orthornavirae</taxon>
        <taxon>Pisuviricota</taxon>
        <taxon>Pisoniviricetes</taxon>
        <taxon>Sobelivirales</taxon>
        <taxon>Solemoviridae</taxon>
        <taxon>Polerovirus</taxon>
        <taxon>Polerovirus AEYV</taxon>
    </lineage>
</organism>
<evidence type="ECO:0000256" key="2">
    <source>
        <dbReference type="ARBA" id="ARBA00023031"/>
    </source>
</evidence>
<evidence type="ECO:0000256" key="1">
    <source>
        <dbReference type="ARBA" id="ARBA00022448"/>
    </source>
</evidence>
<feature type="compositionally biased region" description="Low complexity" evidence="3">
    <location>
        <begin position="126"/>
        <end position="140"/>
    </location>
</feature>